<name>A0ABM7Q2F8_9GAMM</name>
<feature type="domain" description="N-acetyltransferase" evidence="1">
    <location>
        <begin position="5"/>
        <end position="141"/>
    </location>
</feature>
<dbReference type="Pfam" id="PF13673">
    <property type="entry name" value="Acetyltransf_10"/>
    <property type="match status" value="1"/>
</dbReference>
<dbReference type="SUPFAM" id="SSF55729">
    <property type="entry name" value="Acyl-CoA N-acyltransferases (Nat)"/>
    <property type="match status" value="1"/>
</dbReference>
<evidence type="ECO:0000313" key="3">
    <source>
        <dbReference type="Proteomes" id="UP000681317"/>
    </source>
</evidence>
<accession>A0ABM7Q2F8</accession>
<dbReference type="Gene3D" id="3.40.630.30">
    <property type="match status" value="1"/>
</dbReference>
<evidence type="ECO:0000259" key="1">
    <source>
        <dbReference type="PROSITE" id="PS51186"/>
    </source>
</evidence>
<gene>
    <name evidence="2" type="primary">attT</name>
    <name evidence="2" type="ORF">LYSCAS_03890</name>
</gene>
<dbReference type="PANTHER" id="PTHR43233">
    <property type="entry name" value="FAMILY N-ACETYLTRANSFERASE, PUTATIVE (AFU_ORTHOLOGUE AFUA_6G03350)-RELATED"/>
    <property type="match status" value="1"/>
</dbReference>
<dbReference type="InterPro" id="IPR016181">
    <property type="entry name" value="Acyl_CoA_acyltransferase"/>
</dbReference>
<reference evidence="2 3" key="1">
    <citation type="submission" date="2021-03" db="EMBL/GenBank/DDBJ databases">
        <title>Complete Genome Sequences of Two Lysobacter Strains Isolated from Sea Water (Lysobacter caseinilyticus) and Soil (Lysobacter helvus) in South Korea.</title>
        <authorList>
            <person name="Watanabe Y."/>
            <person name="Arakawa K."/>
        </authorList>
    </citation>
    <scope>NUCLEOTIDE SEQUENCE [LARGE SCALE GENOMIC DNA]</scope>
    <source>
        <strain evidence="2 3">KVB24</strain>
    </source>
</reference>
<dbReference type="Proteomes" id="UP000681317">
    <property type="component" value="Chromosome"/>
</dbReference>
<dbReference type="InterPro" id="IPR053144">
    <property type="entry name" value="Acetyltransferase_Butenolide"/>
</dbReference>
<keyword evidence="3" id="KW-1185">Reference proteome</keyword>
<dbReference type="CDD" id="cd04301">
    <property type="entry name" value="NAT_SF"/>
    <property type="match status" value="1"/>
</dbReference>
<dbReference type="InterPro" id="IPR000182">
    <property type="entry name" value="GNAT_dom"/>
</dbReference>
<dbReference type="PANTHER" id="PTHR43233:SF1">
    <property type="entry name" value="FAMILY N-ACETYLTRANSFERASE, PUTATIVE (AFU_ORTHOLOGUE AFUA_6G03350)-RELATED"/>
    <property type="match status" value="1"/>
</dbReference>
<dbReference type="PROSITE" id="PS51186">
    <property type="entry name" value="GNAT"/>
    <property type="match status" value="1"/>
</dbReference>
<proteinExistence type="predicted"/>
<protein>
    <submittedName>
        <fullName evidence="2">AttT protein</fullName>
    </submittedName>
</protein>
<evidence type="ECO:0000313" key="2">
    <source>
        <dbReference type="EMBL" id="BCT91365.1"/>
    </source>
</evidence>
<dbReference type="EMBL" id="AP024545">
    <property type="protein sequence ID" value="BCT91365.1"/>
    <property type="molecule type" value="Genomic_DNA"/>
</dbReference>
<organism evidence="2 3">
    <name type="scientific">Noviluteimonas caseinilytica</name>
    <dbReference type="NCBI Taxonomy" id="2675101"/>
    <lineage>
        <taxon>Bacteria</taxon>
        <taxon>Pseudomonadati</taxon>
        <taxon>Pseudomonadota</taxon>
        <taxon>Gammaproteobacteria</taxon>
        <taxon>Lysobacterales</taxon>
        <taxon>Lysobacteraceae</taxon>
        <taxon>Noviluteimonas</taxon>
    </lineage>
</organism>
<sequence length="152" mass="16601">MSDDIVLVERFPGIDDYMRTRIAAGMHPMSREAATRALPNTLYGVHLARDGQVVGMGRIIGDNGCFFTVVDIAIVPELQGRGLGKRVMTALDAWLQRNVPPSAYVTLIADGDAKYLYAQFGFVESAPVAVNMEYVMEAGGVRSHAHLHLSDH</sequence>